<dbReference type="Proteomes" id="UP000184363">
    <property type="component" value="Unassembled WGS sequence"/>
</dbReference>
<reference evidence="1 2" key="1">
    <citation type="submission" date="2016-11" db="EMBL/GenBank/DDBJ databases">
        <authorList>
            <person name="Jaros S."/>
            <person name="Januszkiewicz K."/>
            <person name="Wedrychowicz H."/>
        </authorList>
    </citation>
    <scope>NUCLEOTIDE SEQUENCE [LARGE SCALE GENOMIC DNA]</scope>
    <source>
        <strain evidence="1 2">DSM 43832</strain>
    </source>
</reference>
<proteinExistence type="predicted"/>
<name>A0A1M7AYY5_PSETH</name>
<protein>
    <submittedName>
        <fullName evidence="1">Uncharacterized protein</fullName>
    </submittedName>
</protein>
<gene>
    <name evidence="1" type="ORF">SAMN05443637_13078</name>
</gene>
<evidence type="ECO:0000313" key="1">
    <source>
        <dbReference type="EMBL" id="SHL47816.1"/>
    </source>
</evidence>
<evidence type="ECO:0000313" key="2">
    <source>
        <dbReference type="Proteomes" id="UP000184363"/>
    </source>
</evidence>
<organism evidence="1 2">
    <name type="scientific">Pseudonocardia thermophila</name>
    <dbReference type="NCBI Taxonomy" id="1848"/>
    <lineage>
        <taxon>Bacteria</taxon>
        <taxon>Bacillati</taxon>
        <taxon>Actinomycetota</taxon>
        <taxon>Actinomycetes</taxon>
        <taxon>Pseudonocardiales</taxon>
        <taxon>Pseudonocardiaceae</taxon>
        <taxon>Pseudonocardia</taxon>
    </lineage>
</organism>
<dbReference type="EMBL" id="FRAP01000030">
    <property type="protein sequence ID" value="SHL47816.1"/>
    <property type="molecule type" value="Genomic_DNA"/>
</dbReference>
<accession>A0A1M7AYY5</accession>
<sequence>MDPYTFTAANRYGTLIAMSDTATEPVPIDWTADGSKPQREGERCSGCGQVLMLTRPGRSYCAYCDVAAGRDPFATDQAEPPAN</sequence>
<keyword evidence="2" id="KW-1185">Reference proteome</keyword>
<dbReference type="STRING" id="1848.SAMN05443637_13078"/>
<dbReference type="AlphaFoldDB" id="A0A1M7AYY5"/>